<dbReference type="AlphaFoldDB" id="S0DFF7"/>
<evidence type="ECO:0000313" key="1">
    <source>
        <dbReference type="EMBL" id="CCP37720.1"/>
    </source>
</evidence>
<organism evidence="1">
    <name type="scientific">Enterobacter agglomerans</name>
    <name type="common">Erwinia herbicola</name>
    <name type="synonym">Pantoea agglomerans</name>
    <dbReference type="NCBI Taxonomy" id="549"/>
    <lineage>
        <taxon>Bacteria</taxon>
        <taxon>Pseudomonadati</taxon>
        <taxon>Pseudomonadota</taxon>
        <taxon>Gammaproteobacteria</taxon>
        <taxon>Enterobacterales</taxon>
        <taxon>Erwiniaceae</taxon>
        <taxon>Pantoea</taxon>
        <taxon>Pantoea agglomerans group</taxon>
    </lineage>
</organism>
<reference evidence="1" key="1">
    <citation type="submission" date="2012-12" db="EMBL/GenBank/DDBJ databases">
        <title>Evidence for an unusual acetylation-elimination sequence in the formation of (spiro)tetronate antibiotics.</title>
        <authorList>
            <person name="Kanchanabanca C."/>
            <person name="Liu Y."/>
            <person name="Hong H."/>
            <person name="Hahn F."/>
            <person name="Samborskyy M."/>
            <person name="Sun Y."/>
            <person name="Leadlay P.F."/>
        </authorList>
    </citation>
    <scope>NUCLEOTIDE SEQUENCE</scope>
    <source>
        <strain evidence="1">PB6042</strain>
    </source>
</reference>
<dbReference type="EMBL" id="HF565364">
    <property type="protein sequence ID" value="CCP37720.1"/>
    <property type="molecule type" value="Genomic_DNA"/>
</dbReference>
<protein>
    <submittedName>
        <fullName evidence="1">Uncharacterized protein</fullName>
    </submittedName>
</protein>
<accession>S0DFF7</accession>
<name>S0DFF7_ENTAG</name>
<proteinExistence type="predicted"/>
<sequence length="37" mass="4210">MEADLGSYCIDFRRGCQATIESCIGVKCDRNRILTRD</sequence>